<dbReference type="HOGENOM" id="CLU_2049318_0_0_1"/>
<keyword evidence="1" id="KW-0472">Membrane</keyword>
<evidence type="ECO:0000313" key="3">
    <source>
        <dbReference type="Proteomes" id="UP000027195"/>
    </source>
</evidence>
<keyword evidence="1" id="KW-0812">Transmembrane</keyword>
<keyword evidence="3" id="KW-1185">Reference proteome</keyword>
<gene>
    <name evidence="2" type="ORF">BOTBODRAFT_28087</name>
</gene>
<evidence type="ECO:0000256" key="1">
    <source>
        <dbReference type="SAM" id="Phobius"/>
    </source>
</evidence>
<dbReference type="AlphaFoldDB" id="A0A067N5U8"/>
<name>A0A067N5U8_BOTB1</name>
<feature type="transmembrane region" description="Helical" evidence="1">
    <location>
        <begin position="103"/>
        <end position="119"/>
    </location>
</feature>
<evidence type="ECO:0000313" key="2">
    <source>
        <dbReference type="EMBL" id="KDQ19512.1"/>
    </source>
</evidence>
<keyword evidence="1" id="KW-1133">Transmembrane helix</keyword>
<protein>
    <submittedName>
        <fullName evidence="2">Uncharacterized protein</fullName>
    </submittedName>
</protein>
<organism evidence="2 3">
    <name type="scientific">Botryobasidium botryosum (strain FD-172 SS1)</name>
    <dbReference type="NCBI Taxonomy" id="930990"/>
    <lineage>
        <taxon>Eukaryota</taxon>
        <taxon>Fungi</taxon>
        <taxon>Dikarya</taxon>
        <taxon>Basidiomycota</taxon>
        <taxon>Agaricomycotina</taxon>
        <taxon>Agaricomycetes</taxon>
        <taxon>Cantharellales</taxon>
        <taxon>Botryobasidiaceae</taxon>
        <taxon>Botryobasidium</taxon>
    </lineage>
</organism>
<dbReference type="EMBL" id="KL198019">
    <property type="protein sequence ID" value="KDQ19512.1"/>
    <property type="molecule type" value="Genomic_DNA"/>
</dbReference>
<proteinExistence type="predicted"/>
<dbReference type="InParanoid" id="A0A067N5U8"/>
<accession>A0A067N5U8</accession>
<dbReference type="Proteomes" id="UP000027195">
    <property type="component" value="Unassembled WGS sequence"/>
</dbReference>
<reference evidence="3" key="1">
    <citation type="journal article" date="2014" name="Proc. Natl. Acad. Sci. U.S.A.">
        <title>Extensive sampling of basidiomycete genomes demonstrates inadequacy of the white-rot/brown-rot paradigm for wood decay fungi.</title>
        <authorList>
            <person name="Riley R."/>
            <person name="Salamov A.A."/>
            <person name="Brown D.W."/>
            <person name="Nagy L.G."/>
            <person name="Floudas D."/>
            <person name="Held B.W."/>
            <person name="Levasseur A."/>
            <person name="Lombard V."/>
            <person name="Morin E."/>
            <person name="Otillar R."/>
            <person name="Lindquist E.A."/>
            <person name="Sun H."/>
            <person name="LaButti K.M."/>
            <person name="Schmutz J."/>
            <person name="Jabbour D."/>
            <person name="Luo H."/>
            <person name="Baker S.E."/>
            <person name="Pisabarro A.G."/>
            <person name="Walton J.D."/>
            <person name="Blanchette R.A."/>
            <person name="Henrissat B."/>
            <person name="Martin F."/>
            <person name="Cullen D."/>
            <person name="Hibbett D.S."/>
            <person name="Grigoriev I.V."/>
        </authorList>
    </citation>
    <scope>NUCLEOTIDE SEQUENCE [LARGE SCALE GENOMIC DNA]</scope>
    <source>
        <strain evidence="3">FD-172 SS1</strain>
    </source>
</reference>
<sequence>MSPRRSNSVSHRGFLLRSDAFVSQVWSGARSVTNALELLWKIASEGMLLALSTVSRSSTSPLDCVVSLLGCAIARWRGTPGQKARCGNQRGFIKARRGDLERAMLLVYLSAVLLAAPFAL</sequence>